<proteinExistence type="predicted"/>
<organism evidence="2">
    <name type="scientific">Fusarium oxysporum f. sp. vasinfectum 25433</name>
    <dbReference type="NCBI Taxonomy" id="1089449"/>
    <lineage>
        <taxon>Eukaryota</taxon>
        <taxon>Fungi</taxon>
        <taxon>Dikarya</taxon>
        <taxon>Ascomycota</taxon>
        <taxon>Pezizomycotina</taxon>
        <taxon>Sordariomycetes</taxon>
        <taxon>Hypocreomycetidae</taxon>
        <taxon>Hypocreales</taxon>
        <taxon>Nectriaceae</taxon>
        <taxon>Fusarium</taxon>
        <taxon>Fusarium oxysporum species complex</taxon>
    </lineage>
</organism>
<reference evidence="2" key="2">
    <citation type="submission" date="2012-05" db="EMBL/GenBank/DDBJ databases">
        <title>The Genome Annotation of Fusarium oxysporum Cotton.</title>
        <authorList>
            <consortium name="The Broad Institute Genomics Platform"/>
            <person name="Ma L.-J."/>
            <person name="Corby-Kistler H."/>
            <person name="Broz K."/>
            <person name="Gale L.R."/>
            <person name="Jonkers W."/>
            <person name="O'Donnell K."/>
            <person name="Ploetz R."/>
            <person name="Steinberg C."/>
            <person name="Schwartz D.C."/>
            <person name="VanEtten H."/>
            <person name="Zhou S."/>
            <person name="Young S.K."/>
            <person name="Zeng Q."/>
            <person name="Gargeya S."/>
            <person name="Fitzgerald M."/>
            <person name="Abouelleil A."/>
            <person name="Alvarado L."/>
            <person name="Chapman S.B."/>
            <person name="Gainer-Dewar J."/>
            <person name="Goldberg J."/>
            <person name="Griggs A."/>
            <person name="Gujja S."/>
            <person name="Hansen M."/>
            <person name="Howarth C."/>
            <person name="Imamovic A."/>
            <person name="Ireland A."/>
            <person name="Larimer J."/>
            <person name="McCowan C."/>
            <person name="Murphy C."/>
            <person name="Pearson M."/>
            <person name="Poon T.W."/>
            <person name="Priest M."/>
            <person name="Roberts A."/>
            <person name="Saif S."/>
            <person name="Shea T."/>
            <person name="Sykes S."/>
            <person name="Wortman J."/>
            <person name="Nusbaum C."/>
            <person name="Birren B."/>
        </authorList>
    </citation>
    <scope>NUCLEOTIDE SEQUENCE</scope>
    <source>
        <strain evidence="2">25433</strain>
    </source>
</reference>
<evidence type="ECO:0000256" key="1">
    <source>
        <dbReference type="SAM" id="MobiDB-lite"/>
    </source>
</evidence>
<feature type="region of interest" description="Disordered" evidence="1">
    <location>
        <begin position="125"/>
        <end position="144"/>
    </location>
</feature>
<dbReference type="EMBL" id="JH658080">
    <property type="protein sequence ID" value="EXM14148.1"/>
    <property type="molecule type" value="Genomic_DNA"/>
</dbReference>
<accession>X0KKS0</accession>
<protein>
    <submittedName>
        <fullName evidence="2">Uncharacterized protein</fullName>
    </submittedName>
</protein>
<dbReference type="HOGENOM" id="CLU_1660822_0_0_1"/>
<dbReference type="Proteomes" id="UP000030701">
    <property type="component" value="Unassembled WGS sequence"/>
</dbReference>
<feature type="region of interest" description="Disordered" evidence="1">
    <location>
        <begin position="56"/>
        <end position="80"/>
    </location>
</feature>
<dbReference type="AlphaFoldDB" id="X0KKS0"/>
<sequence length="159" mass="17670">MWGKKRGLLSRPVGSRAYIVSMFSFSRHFMKNCSECLSLPSSRTFESINQTLWKKSKGCGSSRRKNSAYAKPPKNAQAHHNRYHSIRTSRLAIHSASLSTLSPIGPSRPKAIRLTRPAASTLVESSLGMHSQQSKKKIGPTWPLVPRSPPSLVFHLDTS</sequence>
<gene>
    <name evidence="2" type="ORF">FOTG_17447</name>
</gene>
<evidence type="ECO:0000313" key="2">
    <source>
        <dbReference type="EMBL" id="EXM14148.1"/>
    </source>
</evidence>
<feature type="compositionally biased region" description="Basic residues" evidence="1">
    <location>
        <begin position="56"/>
        <end position="66"/>
    </location>
</feature>
<reference evidence="2" key="1">
    <citation type="submission" date="2011-11" db="EMBL/GenBank/DDBJ databases">
        <title>The Genome Sequence of Fusarium oxysporum Cotton.</title>
        <authorList>
            <consortium name="The Broad Institute Genome Sequencing Platform"/>
            <person name="Ma L.-J."/>
            <person name="Gale L.R."/>
            <person name="Schwartz D.C."/>
            <person name="Zhou S."/>
            <person name="Corby-Kistler H."/>
            <person name="Young S.K."/>
            <person name="Zeng Q."/>
            <person name="Gargeya S."/>
            <person name="Fitzgerald M."/>
            <person name="Haas B."/>
            <person name="Abouelleil A."/>
            <person name="Alvarado L."/>
            <person name="Arachchi H.M."/>
            <person name="Berlin A."/>
            <person name="Brown A."/>
            <person name="Chapman S.B."/>
            <person name="Chen Z."/>
            <person name="Dunbar C."/>
            <person name="Freedman E."/>
            <person name="Gearin G."/>
            <person name="Goldberg J."/>
            <person name="Griggs A."/>
            <person name="Gujja S."/>
            <person name="Heiman D."/>
            <person name="Howarth C."/>
            <person name="Larson L."/>
            <person name="Lui A."/>
            <person name="MacDonald P.J.P."/>
            <person name="Montmayeur A."/>
            <person name="Murphy C."/>
            <person name="Neiman D."/>
            <person name="Pearson M."/>
            <person name="Priest M."/>
            <person name="Roberts A."/>
            <person name="Saif S."/>
            <person name="Shea T."/>
            <person name="Shenoy N."/>
            <person name="Sisk P."/>
            <person name="Stolte C."/>
            <person name="Sykes S."/>
            <person name="Wortman J."/>
            <person name="Nusbaum C."/>
            <person name="Birren B."/>
        </authorList>
    </citation>
    <scope>NUCLEOTIDE SEQUENCE [LARGE SCALE GENOMIC DNA]</scope>
    <source>
        <strain evidence="2">25433</strain>
    </source>
</reference>
<name>X0KKS0_FUSOX</name>